<evidence type="ECO:0000313" key="2">
    <source>
        <dbReference type="EMBL" id="HIU60407.1"/>
    </source>
</evidence>
<keyword evidence="1" id="KW-0732">Signal</keyword>
<gene>
    <name evidence="2" type="ORF">IAB05_03325</name>
</gene>
<accession>A0A9D1MHH6</accession>
<dbReference type="EMBL" id="DVNF01000097">
    <property type="protein sequence ID" value="HIU60407.1"/>
    <property type="molecule type" value="Genomic_DNA"/>
</dbReference>
<proteinExistence type="predicted"/>
<dbReference type="Proteomes" id="UP000824094">
    <property type="component" value="Unassembled WGS sequence"/>
</dbReference>
<reference evidence="2" key="1">
    <citation type="submission" date="2020-10" db="EMBL/GenBank/DDBJ databases">
        <authorList>
            <person name="Gilroy R."/>
        </authorList>
    </citation>
    <scope>NUCLEOTIDE SEQUENCE</scope>
    <source>
        <strain evidence="2">18911</strain>
    </source>
</reference>
<feature type="signal peptide" evidence="1">
    <location>
        <begin position="1"/>
        <end position="35"/>
    </location>
</feature>
<evidence type="ECO:0000313" key="3">
    <source>
        <dbReference type="Proteomes" id="UP000824094"/>
    </source>
</evidence>
<organism evidence="2 3">
    <name type="scientific">Candidatus Stercoripulliclostridium merdigallinarum</name>
    <dbReference type="NCBI Taxonomy" id="2840951"/>
    <lineage>
        <taxon>Bacteria</taxon>
        <taxon>Bacillati</taxon>
        <taxon>Bacillota</taxon>
        <taxon>Clostridia</taxon>
        <taxon>Eubacteriales</taxon>
        <taxon>Candidatus Stercoripulliclostridium</taxon>
    </lineage>
</organism>
<evidence type="ECO:0000256" key="1">
    <source>
        <dbReference type="SAM" id="SignalP"/>
    </source>
</evidence>
<feature type="chain" id="PRO_5038800674" evidence="1">
    <location>
        <begin position="36"/>
        <end position="278"/>
    </location>
</feature>
<comment type="caution">
    <text evidence="2">The sequence shown here is derived from an EMBL/GenBank/DDBJ whole genome shotgun (WGS) entry which is preliminary data.</text>
</comment>
<name>A0A9D1MHH6_9FIRM</name>
<reference evidence="2" key="2">
    <citation type="journal article" date="2021" name="PeerJ">
        <title>Extensive microbial diversity within the chicken gut microbiome revealed by metagenomics and culture.</title>
        <authorList>
            <person name="Gilroy R."/>
            <person name="Ravi A."/>
            <person name="Getino M."/>
            <person name="Pursley I."/>
            <person name="Horton D.L."/>
            <person name="Alikhan N.F."/>
            <person name="Baker D."/>
            <person name="Gharbi K."/>
            <person name="Hall N."/>
            <person name="Watson M."/>
            <person name="Adriaenssens E.M."/>
            <person name="Foster-Nyarko E."/>
            <person name="Jarju S."/>
            <person name="Secka A."/>
            <person name="Antonio M."/>
            <person name="Oren A."/>
            <person name="Chaudhuri R.R."/>
            <person name="La Ragione R."/>
            <person name="Hildebrand F."/>
            <person name="Pallen M.J."/>
        </authorList>
    </citation>
    <scope>NUCLEOTIDE SEQUENCE</scope>
    <source>
        <strain evidence="2">18911</strain>
    </source>
</reference>
<sequence>MRTDVAQGKKLSFTRKSGLTAALLLFLCALAPALALGVCTLADTDVALAADGDYEFTVGTSEGFTFGSPYNIASEKGYPSVTVDFKGTVDGGSGFWYYLGTETELPENVQWTELNSDSNPIDANGAYTFTLNSIIAEVTDYYESYIFFRGGNPTTEEYYIDSTARKIVLINSNNVKPSIDSISAVTGDGTTNYDLTTENGNWTNTAIRITAVSNYSGNPNAVKFRYKLGENGEERPFDSVAAGENGVVGTVTIGGNNDGDVREYAGEIIFKVADAALV</sequence>
<feature type="non-terminal residue" evidence="2">
    <location>
        <position position="278"/>
    </location>
</feature>
<dbReference type="AlphaFoldDB" id="A0A9D1MHH6"/>
<protein>
    <submittedName>
        <fullName evidence="2">Uncharacterized protein</fullName>
    </submittedName>
</protein>